<evidence type="ECO:0000313" key="4">
    <source>
        <dbReference type="Proteomes" id="UP001204851"/>
    </source>
</evidence>
<dbReference type="Proteomes" id="UP001204851">
    <property type="component" value="Unassembled WGS sequence"/>
</dbReference>
<dbReference type="PANTHER" id="PTHR39430">
    <property type="entry name" value="MEMBRANE-ASSOCIATED PROTEASE-RELATED"/>
    <property type="match status" value="1"/>
</dbReference>
<dbReference type="Pfam" id="PF02517">
    <property type="entry name" value="Rce1-like"/>
    <property type="match status" value="1"/>
</dbReference>
<feature type="transmembrane region" description="Helical" evidence="1">
    <location>
        <begin position="87"/>
        <end position="111"/>
    </location>
</feature>
<name>A0ABT1BGX5_9BURK</name>
<feature type="transmembrane region" description="Helical" evidence="1">
    <location>
        <begin position="46"/>
        <end position="67"/>
    </location>
</feature>
<keyword evidence="4" id="KW-1185">Reference proteome</keyword>
<dbReference type="PROSITE" id="PS51257">
    <property type="entry name" value="PROKAR_LIPOPROTEIN"/>
    <property type="match status" value="1"/>
</dbReference>
<dbReference type="PANTHER" id="PTHR39430:SF1">
    <property type="entry name" value="PROTEASE"/>
    <property type="match status" value="1"/>
</dbReference>
<keyword evidence="1" id="KW-0472">Membrane</keyword>
<gene>
    <name evidence="3" type="ORF">M0L44_00415</name>
</gene>
<reference evidence="3 4" key="1">
    <citation type="submission" date="2022-06" db="EMBL/GenBank/DDBJ databases">
        <title>Ideonella sp. NS12-5 Genome sequencing and assembly.</title>
        <authorList>
            <person name="Jung Y."/>
        </authorList>
    </citation>
    <scope>NUCLEOTIDE SEQUENCE [LARGE SCALE GENOMIC DNA]</scope>
    <source>
        <strain evidence="3 4">NS12-5</strain>
    </source>
</reference>
<organism evidence="3 4">
    <name type="scientific">Ideonella oryzae</name>
    <dbReference type="NCBI Taxonomy" id="2937441"/>
    <lineage>
        <taxon>Bacteria</taxon>
        <taxon>Pseudomonadati</taxon>
        <taxon>Pseudomonadota</taxon>
        <taxon>Betaproteobacteria</taxon>
        <taxon>Burkholderiales</taxon>
        <taxon>Sphaerotilaceae</taxon>
        <taxon>Ideonella</taxon>
    </lineage>
</organism>
<evidence type="ECO:0000313" key="3">
    <source>
        <dbReference type="EMBL" id="MCO5975184.1"/>
    </source>
</evidence>
<feature type="transmembrane region" description="Helical" evidence="1">
    <location>
        <begin position="154"/>
        <end position="172"/>
    </location>
</feature>
<keyword evidence="1" id="KW-0812">Transmembrane</keyword>
<sequence length="289" mass="30423">MKLSLHNERRHVRDGWKAALFVLAAMACFAVVGLIGHRLPQALKPFAPSAILIAVLGIGITRGATWLESESLASVGLKLDRRFLAQFAGGMLIGVALIAAAAVAVCAFAGVRLTATAAPALQVELKLAVMFLGGAIFEELLFRGYAFQRAARGMGTWPAILVFGVLFCLGHLPGNLDVGWPLLSLAMANLFAGAVLQSLLYVRTHSLAMPIGLHFGWNLLQESLGFGVSGLSSPHAWFHVDLGSQPAWLTGGNFGLEASAWALAVVMLAVAASGRSRQGPLLADSHHSA</sequence>
<keyword evidence="3" id="KW-0378">Hydrolase</keyword>
<feature type="domain" description="CAAX prenyl protease 2/Lysostaphin resistance protein A-like" evidence="2">
    <location>
        <begin position="126"/>
        <end position="220"/>
    </location>
</feature>
<dbReference type="InterPro" id="IPR003675">
    <property type="entry name" value="Rce1/LyrA-like_dom"/>
</dbReference>
<dbReference type="EMBL" id="JAMXMC010000001">
    <property type="protein sequence ID" value="MCO5975184.1"/>
    <property type="molecule type" value="Genomic_DNA"/>
</dbReference>
<keyword evidence="3" id="KW-0482">Metalloprotease</keyword>
<feature type="transmembrane region" description="Helical" evidence="1">
    <location>
        <begin position="20"/>
        <end position="40"/>
    </location>
</feature>
<dbReference type="RefSeq" id="WP_252767638.1">
    <property type="nucleotide sequence ID" value="NZ_JAMXMC010000001.1"/>
</dbReference>
<evidence type="ECO:0000259" key="2">
    <source>
        <dbReference type="Pfam" id="PF02517"/>
    </source>
</evidence>
<comment type="caution">
    <text evidence="3">The sequence shown here is derived from an EMBL/GenBank/DDBJ whole genome shotgun (WGS) entry which is preliminary data.</text>
</comment>
<proteinExistence type="predicted"/>
<feature type="transmembrane region" description="Helical" evidence="1">
    <location>
        <begin position="178"/>
        <end position="202"/>
    </location>
</feature>
<accession>A0ABT1BGX5</accession>
<evidence type="ECO:0000256" key="1">
    <source>
        <dbReference type="SAM" id="Phobius"/>
    </source>
</evidence>
<keyword evidence="1" id="KW-1133">Transmembrane helix</keyword>
<keyword evidence="3" id="KW-0645">Protease</keyword>
<protein>
    <submittedName>
        <fullName evidence="3">CPBP family intramembrane metalloprotease</fullName>
    </submittedName>
</protein>
<dbReference type="GO" id="GO:0008237">
    <property type="term" value="F:metallopeptidase activity"/>
    <property type="evidence" value="ECO:0007669"/>
    <property type="project" value="UniProtKB-KW"/>
</dbReference>